<gene>
    <name evidence="3" type="ORF">QBC40DRAFT_108746</name>
</gene>
<dbReference type="EMBL" id="MU863971">
    <property type="protein sequence ID" value="KAK4197041.1"/>
    <property type="molecule type" value="Genomic_DNA"/>
</dbReference>
<evidence type="ECO:0000313" key="4">
    <source>
        <dbReference type="Proteomes" id="UP001303160"/>
    </source>
</evidence>
<keyword evidence="2" id="KW-1133">Transmembrane helix</keyword>
<feature type="compositionally biased region" description="Low complexity" evidence="1">
    <location>
        <begin position="131"/>
        <end position="151"/>
    </location>
</feature>
<organism evidence="3 4">
    <name type="scientific">Triangularia verruculosa</name>
    <dbReference type="NCBI Taxonomy" id="2587418"/>
    <lineage>
        <taxon>Eukaryota</taxon>
        <taxon>Fungi</taxon>
        <taxon>Dikarya</taxon>
        <taxon>Ascomycota</taxon>
        <taxon>Pezizomycotina</taxon>
        <taxon>Sordariomycetes</taxon>
        <taxon>Sordariomycetidae</taxon>
        <taxon>Sordariales</taxon>
        <taxon>Podosporaceae</taxon>
        <taxon>Triangularia</taxon>
    </lineage>
</organism>
<keyword evidence="4" id="KW-1185">Reference proteome</keyword>
<dbReference type="Proteomes" id="UP001303160">
    <property type="component" value="Unassembled WGS sequence"/>
</dbReference>
<keyword evidence="2" id="KW-0812">Transmembrane</keyword>
<dbReference type="AlphaFoldDB" id="A0AAN6XCI6"/>
<accession>A0AAN6XCI6</accession>
<keyword evidence="2" id="KW-0472">Membrane</keyword>
<reference evidence="3" key="1">
    <citation type="journal article" date="2023" name="Mol. Phylogenet. Evol.">
        <title>Genome-scale phylogeny and comparative genomics of the fungal order Sordariales.</title>
        <authorList>
            <person name="Hensen N."/>
            <person name="Bonometti L."/>
            <person name="Westerberg I."/>
            <person name="Brannstrom I.O."/>
            <person name="Guillou S."/>
            <person name="Cros-Aarteil S."/>
            <person name="Calhoun S."/>
            <person name="Haridas S."/>
            <person name="Kuo A."/>
            <person name="Mondo S."/>
            <person name="Pangilinan J."/>
            <person name="Riley R."/>
            <person name="LaButti K."/>
            <person name="Andreopoulos B."/>
            <person name="Lipzen A."/>
            <person name="Chen C."/>
            <person name="Yan M."/>
            <person name="Daum C."/>
            <person name="Ng V."/>
            <person name="Clum A."/>
            <person name="Steindorff A."/>
            <person name="Ohm R.A."/>
            <person name="Martin F."/>
            <person name="Silar P."/>
            <person name="Natvig D.O."/>
            <person name="Lalanne C."/>
            <person name="Gautier V."/>
            <person name="Ament-Velasquez S.L."/>
            <person name="Kruys A."/>
            <person name="Hutchinson M.I."/>
            <person name="Powell A.J."/>
            <person name="Barry K."/>
            <person name="Miller A.N."/>
            <person name="Grigoriev I.V."/>
            <person name="Debuchy R."/>
            <person name="Gladieux P."/>
            <person name="Hiltunen Thoren M."/>
            <person name="Johannesson H."/>
        </authorList>
    </citation>
    <scope>NUCLEOTIDE SEQUENCE</scope>
    <source>
        <strain evidence="3">CBS 315.58</strain>
    </source>
</reference>
<sequence>MDPFQQLPFPGPLSLVLLVLVTIFVSILVTFLATKQRYLKSTLVITTVINLPVEKNTTAREPQHEQRQRIFQEPLSAADSRVQEQPPRAQPIPIPAPNDNSPVAWRPSFDPNMLQPRTRPSLPSSLNARKGSCARCSLSSSSDGDNSSSGSEGSGAGSVGSGEIFFGNMGAQF</sequence>
<comment type="caution">
    <text evidence="3">The sequence shown here is derived from an EMBL/GenBank/DDBJ whole genome shotgun (WGS) entry which is preliminary data.</text>
</comment>
<reference evidence="3" key="2">
    <citation type="submission" date="2023-05" db="EMBL/GenBank/DDBJ databases">
        <authorList>
            <consortium name="Lawrence Berkeley National Laboratory"/>
            <person name="Steindorff A."/>
            <person name="Hensen N."/>
            <person name="Bonometti L."/>
            <person name="Westerberg I."/>
            <person name="Brannstrom I.O."/>
            <person name="Guillou S."/>
            <person name="Cros-Aarteil S."/>
            <person name="Calhoun S."/>
            <person name="Haridas S."/>
            <person name="Kuo A."/>
            <person name="Mondo S."/>
            <person name="Pangilinan J."/>
            <person name="Riley R."/>
            <person name="Labutti K."/>
            <person name="Andreopoulos B."/>
            <person name="Lipzen A."/>
            <person name="Chen C."/>
            <person name="Yanf M."/>
            <person name="Daum C."/>
            <person name="Ng V."/>
            <person name="Clum A."/>
            <person name="Ohm R."/>
            <person name="Martin F."/>
            <person name="Silar P."/>
            <person name="Natvig D."/>
            <person name="Lalanne C."/>
            <person name="Gautier V."/>
            <person name="Ament-Velasquez S.L."/>
            <person name="Kruys A."/>
            <person name="Hutchinson M.I."/>
            <person name="Powell A.J."/>
            <person name="Barry K."/>
            <person name="Miller A.N."/>
            <person name="Grigoriev I.V."/>
            <person name="Debuchy R."/>
            <person name="Gladieux P."/>
            <person name="Thoren M.H."/>
            <person name="Johannesson H."/>
        </authorList>
    </citation>
    <scope>NUCLEOTIDE SEQUENCE</scope>
    <source>
        <strain evidence="3">CBS 315.58</strain>
    </source>
</reference>
<evidence type="ECO:0000313" key="3">
    <source>
        <dbReference type="EMBL" id="KAK4197041.1"/>
    </source>
</evidence>
<feature type="region of interest" description="Disordered" evidence="1">
    <location>
        <begin position="58"/>
        <end position="173"/>
    </location>
</feature>
<name>A0AAN6XCI6_9PEZI</name>
<feature type="transmembrane region" description="Helical" evidence="2">
    <location>
        <begin position="12"/>
        <end position="33"/>
    </location>
</feature>
<evidence type="ECO:0000256" key="2">
    <source>
        <dbReference type="SAM" id="Phobius"/>
    </source>
</evidence>
<feature type="compositionally biased region" description="Basic and acidic residues" evidence="1">
    <location>
        <begin position="58"/>
        <end position="70"/>
    </location>
</feature>
<protein>
    <submittedName>
        <fullName evidence="3">Uncharacterized protein</fullName>
    </submittedName>
</protein>
<proteinExistence type="predicted"/>
<evidence type="ECO:0000256" key="1">
    <source>
        <dbReference type="SAM" id="MobiDB-lite"/>
    </source>
</evidence>